<keyword evidence="3" id="KW-1185">Reference proteome</keyword>
<evidence type="ECO:0000313" key="2">
    <source>
        <dbReference type="EMBL" id="TWU21257.1"/>
    </source>
</evidence>
<proteinExistence type="predicted"/>
<evidence type="ECO:0000313" key="3">
    <source>
        <dbReference type="Proteomes" id="UP000318437"/>
    </source>
</evidence>
<feature type="transmembrane region" description="Helical" evidence="1">
    <location>
        <begin position="307"/>
        <end position="333"/>
    </location>
</feature>
<dbReference type="OrthoDB" id="247417at2"/>
<comment type="caution">
    <text evidence="2">The sequence shown here is derived from an EMBL/GenBank/DDBJ whole genome shotgun (WGS) entry which is preliminary data.</text>
</comment>
<dbReference type="AlphaFoldDB" id="A0A5C6CBP4"/>
<keyword evidence="1" id="KW-0812">Transmembrane</keyword>
<keyword evidence="1" id="KW-0472">Membrane</keyword>
<reference evidence="2 3" key="1">
    <citation type="submission" date="2019-02" db="EMBL/GenBank/DDBJ databases">
        <title>Deep-cultivation of Planctomycetes and their phenomic and genomic characterization uncovers novel biology.</title>
        <authorList>
            <person name="Wiegand S."/>
            <person name="Jogler M."/>
            <person name="Boedeker C."/>
            <person name="Pinto D."/>
            <person name="Vollmers J."/>
            <person name="Rivas-Marin E."/>
            <person name="Kohn T."/>
            <person name="Peeters S.H."/>
            <person name="Heuer A."/>
            <person name="Rast P."/>
            <person name="Oberbeckmann S."/>
            <person name="Bunk B."/>
            <person name="Jeske O."/>
            <person name="Meyerdierks A."/>
            <person name="Storesund J.E."/>
            <person name="Kallscheuer N."/>
            <person name="Luecker S."/>
            <person name="Lage O.M."/>
            <person name="Pohl T."/>
            <person name="Merkel B.J."/>
            <person name="Hornburger P."/>
            <person name="Mueller R.-W."/>
            <person name="Bruemmer F."/>
            <person name="Labrenz M."/>
            <person name="Spormann A.M."/>
            <person name="Op Den Camp H."/>
            <person name="Overmann J."/>
            <person name="Amann R."/>
            <person name="Jetten M.S.M."/>
            <person name="Mascher T."/>
            <person name="Medema M.H."/>
            <person name="Devos D.P."/>
            <person name="Kaster A.-K."/>
            <person name="Ovreas L."/>
            <person name="Rohde M."/>
            <person name="Galperin M.Y."/>
            <person name="Jogler C."/>
        </authorList>
    </citation>
    <scope>NUCLEOTIDE SEQUENCE [LARGE SCALE GENOMIC DNA]</scope>
    <source>
        <strain evidence="2 3">Pla144</strain>
    </source>
</reference>
<name>A0A5C6CBP4_9BACT</name>
<dbReference type="EMBL" id="SJPS01000011">
    <property type="protein sequence ID" value="TWU21257.1"/>
    <property type="molecule type" value="Genomic_DNA"/>
</dbReference>
<sequence>MNFALLGADRESLLLAEAAANSGHTIVWGGDLGTGELGDLPNWWPVEDHEDNWEELLDQHACDAVIVGCGETSGILRAEQVNQLVKNGVAVLATFPLCESVLSFYEIDMARTESNTPLYHFNPLSMQTELLVEVSRWIREGHPDVGPVEQVLWERPIKSRTQENVLWHFARDVEVLDQLAGPLDRLGAVGSPDAAATYAGLNVQLLGKCQVPVHWAVGPVEKTVQSCLTLVGERGKWRTELPESSSARASQAEACLRQFVETISNHSEPKTTWPAALRAMELTDTIEISLRRGRMIDVHRQQLSEQLAFRGTMSALGCGVLLLLPPLLLVIGWLAGEMGIPVAEYWAHGLLALLAVFLLIQLIPKVFLDNSAKEDQTD</sequence>
<accession>A0A5C6CBP4</accession>
<dbReference type="Gene3D" id="3.40.50.720">
    <property type="entry name" value="NAD(P)-binding Rossmann-like Domain"/>
    <property type="match status" value="1"/>
</dbReference>
<dbReference type="RefSeq" id="WP_146452898.1">
    <property type="nucleotide sequence ID" value="NZ_SJPS01000011.1"/>
</dbReference>
<dbReference type="SUPFAM" id="SSF51735">
    <property type="entry name" value="NAD(P)-binding Rossmann-fold domains"/>
    <property type="match status" value="1"/>
</dbReference>
<gene>
    <name evidence="2" type="ORF">Pla144_46660</name>
</gene>
<protein>
    <submittedName>
        <fullName evidence="2">Uncharacterized protein</fullName>
    </submittedName>
</protein>
<keyword evidence="1" id="KW-1133">Transmembrane helix</keyword>
<organism evidence="2 3">
    <name type="scientific">Bythopirellula polymerisocia</name>
    <dbReference type="NCBI Taxonomy" id="2528003"/>
    <lineage>
        <taxon>Bacteria</taxon>
        <taxon>Pseudomonadati</taxon>
        <taxon>Planctomycetota</taxon>
        <taxon>Planctomycetia</taxon>
        <taxon>Pirellulales</taxon>
        <taxon>Lacipirellulaceae</taxon>
        <taxon>Bythopirellula</taxon>
    </lineage>
</organism>
<dbReference type="Proteomes" id="UP000318437">
    <property type="component" value="Unassembled WGS sequence"/>
</dbReference>
<feature type="transmembrane region" description="Helical" evidence="1">
    <location>
        <begin position="345"/>
        <end position="363"/>
    </location>
</feature>
<evidence type="ECO:0000256" key="1">
    <source>
        <dbReference type="SAM" id="Phobius"/>
    </source>
</evidence>
<dbReference type="InterPro" id="IPR036291">
    <property type="entry name" value="NAD(P)-bd_dom_sf"/>
</dbReference>
<dbReference type="Gene3D" id="3.30.360.10">
    <property type="entry name" value="Dihydrodipicolinate Reductase, domain 2"/>
    <property type="match status" value="1"/>
</dbReference>